<reference evidence="8" key="1">
    <citation type="journal article" date="2019" name="Int. J. Syst. Evol. Microbiol.">
        <title>The Global Catalogue of Microorganisms (GCM) 10K type strain sequencing project: providing services to taxonomists for standard genome sequencing and annotation.</title>
        <authorList>
            <consortium name="The Broad Institute Genomics Platform"/>
            <consortium name="The Broad Institute Genome Sequencing Center for Infectious Disease"/>
            <person name="Wu L."/>
            <person name="Ma J."/>
        </authorList>
    </citation>
    <scope>NUCLEOTIDE SEQUENCE [LARGE SCALE GENOMIC DNA]</scope>
    <source>
        <strain evidence="8">JCM 16014</strain>
    </source>
</reference>
<dbReference type="InterPro" id="IPR002081">
    <property type="entry name" value="Cryptochrome/DNA_photolyase_1"/>
</dbReference>
<proteinExistence type="inferred from homology"/>
<accession>A0ABP5FPW1</accession>
<dbReference type="InterPro" id="IPR005101">
    <property type="entry name" value="Cryptochr/Photolyase_FAD-bd"/>
</dbReference>
<comment type="cofactor">
    <cofactor evidence="1">
        <name>FAD</name>
        <dbReference type="ChEBI" id="CHEBI:57692"/>
    </cofactor>
</comment>
<evidence type="ECO:0000256" key="4">
    <source>
        <dbReference type="ARBA" id="ARBA00022991"/>
    </source>
</evidence>
<evidence type="ECO:0000313" key="7">
    <source>
        <dbReference type="EMBL" id="GAA2031612.1"/>
    </source>
</evidence>
<keyword evidence="4 5" id="KW-0157">Chromophore</keyword>
<comment type="similarity">
    <text evidence="5">Belongs to the DNA photolyase family.</text>
</comment>
<evidence type="ECO:0000256" key="2">
    <source>
        <dbReference type="ARBA" id="ARBA00022630"/>
    </source>
</evidence>
<keyword evidence="2 5" id="KW-0285">Flavoprotein</keyword>
<dbReference type="EMBL" id="BAAAQN010000018">
    <property type="protein sequence ID" value="GAA2031612.1"/>
    <property type="molecule type" value="Genomic_DNA"/>
</dbReference>
<evidence type="ECO:0000259" key="6">
    <source>
        <dbReference type="PROSITE" id="PS51645"/>
    </source>
</evidence>
<evidence type="ECO:0000256" key="5">
    <source>
        <dbReference type="RuleBase" id="RU004182"/>
    </source>
</evidence>
<dbReference type="Pfam" id="PF00875">
    <property type="entry name" value="DNA_photolyase"/>
    <property type="match status" value="1"/>
</dbReference>
<dbReference type="RefSeq" id="WP_344666614.1">
    <property type="nucleotide sequence ID" value="NZ_BAAAQN010000018.1"/>
</dbReference>
<gene>
    <name evidence="7" type="ORF">GCM10009839_34460</name>
</gene>
<dbReference type="PANTHER" id="PTHR11455:SF9">
    <property type="entry name" value="CRYPTOCHROME CIRCADIAN CLOCK 5 ISOFORM X1"/>
    <property type="match status" value="1"/>
</dbReference>
<comment type="caution">
    <text evidence="7">The sequence shown here is derived from an EMBL/GenBank/DDBJ whole genome shotgun (WGS) entry which is preliminary data.</text>
</comment>
<dbReference type="PANTHER" id="PTHR11455">
    <property type="entry name" value="CRYPTOCHROME"/>
    <property type="match status" value="1"/>
</dbReference>
<dbReference type="InterPro" id="IPR006050">
    <property type="entry name" value="DNA_photolyase_N"/>
</dbReference>
<dbReference type="PROSITE" id="PS00691">
    <property type="entry name" value="DNA_PHOTOLYASES_1_2"/>
    <property type="match status" value="1"/>
</dbReference>
<dbReference type="Gene3D" id="1.10.579.10">
    <property type="entry name" value="DNA Cyclobutane Dipyrimidine Photolyase, subunit A, domain 3"/>
    <property type="match status" value="1"/>
</dbReference>
<feature type="domain" description="Photolyase/cryptochrome alpha/beta" evidence="6">
    <location>
        <begin position="14"/>
        <end position="141"/>
    </location>
</feature>
<dbReference type="PROSITE" id="PS51645">
    <property type="entry name" value="PHR_CRY_ALPHA_BETA"/>
    <property type="match status" value="1"/>
</dbReference>
<sequence>MSTTASASSPTAAPSAVVLFTRDLRVHDNPVLTAGAAGGRPVVPLFVLDDAITARIPGGRLRFLVESLTDLDEALRKLGGRLVLRSGDVVAEVCQVVGEVGADRVHVATDVTAYAQERERRLAAELDALGVEFHRHDQVHTVQAPGEIRPGDRDYFSVFTPYWRRWAEVPLRAPAAVRKLRVPPVDGLEPADLERLVKAGEPVGTLRGGETAGRKLAQRWLSRTVDEYEGIHDDLSADATSHLSPYLHFGCLSATELVARATRDHPGAGADAFIRQLCWRDFHHQVLAARPDAAHEDLRPRGEWAEDPQALEAWTEGRTGIPIVDAGMRQLIAEGWMHNRARLITASFLSKSLGIDWRAGAAHFARHLLDADVANNALNWQWVAGTGMDTRPNRVLNPLRQAARYDPAGEYVRRYLPELEGLTDVAEAHQPWRLGEQARDRLGYPAPIVSVDGAKVAAVKGKGAAGAGATPLF</sequence>
<dbReference type="InterPro" id="IPR036155">
    <property type="entry name" value="Crypto/Photolyase_N_sf"/>
</dbReference>
<evidence type="ECO:0000313" key="8">
    <source>
        <dbReference type="Proteomes" id="UP001500751"/>
    </source>
</evidence>
<dbReference type="SUPFAM" id="SSF48173">
    <property type="entry name" value="Cryptochrome/photolyase FAD-binding domain"/>
    <property type="match status" value="1"/>
</dbReference>
<keyword evidence="3 5" id="KW-0274">FAD</keyword>
<dbReference type="Gene3D" id="3.40.50.620">
    <property type="entry name" value="HUPs"/>
    <property type="match status" value="1"/>
</dbReference>
<dbReference type="InterPro" id="IPR036134">
    <property type="entry name" value="Crypto/Photolyase_FAD-like_sf"/>
</dbReference>
<dbReference type="Gene3D" id="1.25.40.80">
    <property type="match status" value="1"/>
</dbReference>
<name>A0ABP5FPW1_9ACTN</name>
<dbReference type="PROSITE" id="PS00394">
    <property type="entry name" value="DNA_PHOTOLYASES_1_1"/>
    <property type="match status" value="1"/>
</dbReference>
<protein>
    <submittedName>
        <fullName evidence="7">Deoxyribodipyrimidine photo-lyase</fullName>
    </submittedName>
</protein>
<dbReference type="Pfam" id="PF03441">
    <property type="entry name" value="FAD_binding_7"/>
    <property type="match status" value="1"/>
</dbReference>
<organism evidence="7 8">
    <name type="scientific">Catenulispora yoronensis</name>
    <dbReference type="NCBI Taxonomy" id="450799"/>
    <lineage>
        <taxon>Bacteria</taxon>
        <taxon>Bacillati</taxon>
        <taxon>Actinomycetota</taxon>
        <taxon>Actinomycetes</taxon>
        <taxon>Catenulisporales</taxon>
        <taxon>Catenulisporaceae</taxon>
        <taxon>Catenulispora</taxon>
    </lineage>
</organism>
<dbReference type="InterPro" id="IPR014729">
    <property type="entry name" value="Rossmann-like_a/b/a_fold"/>
</dbReference>
<dbReference type="SUPFAM" id="SSF52425">
    <property type="entry name" value="Cryptochrome/photolyase, N-terminal domain"/>
    <property type="match status" value="1"/>
</dbReference>
<dbReference type="InterPro" id="IPR018394">
    <property type="entry name" value="DNA_photolyase_1_CS_C"/>
</dbReference>
<evidence type="ECO:0000256" key="3">
    <source>
        <dbReference type="ARBA" id="ARBA00022827"/>
    </source>
</evidence>
<dbReference type="PRINTS" id="PR00147">
    <property type="entry name" value="DNAPHOTLYASE"/>
</dbReference>
<dbReference type="Proteomes" id="UP001500751">
    <property type="component" value="Unassembled WGS sequence"/>
</dbReference>
<evidence type="ECO:0000256" key="1">
    <source>
        <dbReference type="ARBA" id="ARBA00001974"/>
    </source>
</evidence>
<keyword evidence="8" id="KW-1185">Reference proteome</keyword>